<keyword evidence="2" id="KW-0862">Zinc</keyword>
<protein>
    <submittedName>
        <fullName evidence="7">Protein kinase c conserved region 1</fullName>
    </submittedName>
</protein>
<name>A0A1Q3FVC1_CULTA</name>
<dbReference type="AlphaFoldDB" id="A0A1Q3FVC1"/>
<accession>A0A1Q3FVC1</accession>
<evidence type="ECO:0000256" key="3">
    <source>
        <dbReference type="SAM" id="MobiDB-lite"/>
    </source>
</evidence>
<evidence type="ECO:0000259" key="5">
    <source>
        <dbReference type="PROSITE" id="PS50004"/>
    </source>
</evidence>
<dbReference type="Gene3D" id="2.60.40.150">
    <property type="entry name" value="C2 domain"/>
    <property type="match status" value="1"/>
</dbReference>
<dbReference type="CDD" id="cd20831">
    <property type="entry name" value="C1_dGM13116p-like"/>
    <property type="match status" value="1"/>
</dbReference>
<keyword evidence="1" id="KW-0479">Metal-binding</keyword>
<evidence type="ECO:0000256" key="4">
    <source>
        <dbReference type="SAM" id="Phobius"/>
    </source>
</evidence>
<feature type="region of interest" description="Disordered" evidence="3">
    <location>
        <begin position="576"/>
        <end position="596"/>
    </location>
</feature>
<dbReference type="SMART" id="SM00109">
    <property type="entry name" value="C1"/>
    <property type="match status" value="1"/>
</dbReference>
<keyword evidence="7" id="KW-0418">Kinase</keyword>
<dbReference type="Pfam" id="PF00130">
    <property type="entry name" value="C1_1"/>
    <property type="match status" value="1"/>
</dbReference>
<proteinExistence type="predicted"/>
<dbReference type="InterPro" id="IPR035892">
    <property type="entry name" value="C2_domain_sf"/>
</dbReference>
<keyword evidence="4" id="KW-0812">Transmembrane</keyword>
<keyword evidence="4" id="KW-0472">Membrane</keyword>
<dbReference type="Pfam" id="PF00168">
    <property type="entry name" value="C2"/>
    <property type="match status" value="1"/>
</dbReference>
<dbReference type="EMBL" id="GFDL01003501">
    <property type="protein sequence ID" value="JAV31544.1"/>
    <property type="molecule type" value="Transcribed_RNA"/>
</dbReference>
<feature type="compositionally biased region" description="Polar residues" evidence="3">
    <location>
        <begin position="761"/>
        <end position="793"/>
    </location>
</feature>
<feature type="region of interest" description="Disordered" evidence="3">
    <location>
        <begin position="663"/>
        <end position="692"/>
    </location>
</feature>
<evidence type="ECO:0000259" key="6">
    <source>
        <dbReference type="PROSITE" id="PS50081"/>
    </source>
</evidence>
<keyword evidence="7" id="KW-0808">Transferase</keyword>
<feature type="domain" description="Phorbol-ester/DAG-type" evidence="6">
    <location>
        <begin position="930"/>
        <end position="981"/>
    </location>
</feature>
<feature type="domain" description="C2" evidence="5">
    <location>
        <begin position="381"/>
        <end position="503"/>
    </location>
</feature>
<evidence type="ECO:0000313" key="7">
    <source>
        <dbReference type="EMBL" id="JAV31544.1"/>
    </source>
</evidence>
<sequence>MKKRGAGDLTMDTFVMLLFALIVVVIALVFLSKLLYDKYVKKGGSVTAEGGASTTTSTTAGIVAGSSALLPSKDGGAVGLRLSEPKEVLATKKEALLAQARNGGALGGGARVGGGLGGGGGGAAFGPKAGGFGGGAGGGGGVALRKRISRKSPGPELTQKKRTIVPPSNINGSDIQSVQWAIHMFRWLYSDLVVVNKLLQDWVGTVNTALLSYVEQHEMIVEVVRILPESLPPNMPSILCEPAEQPNEVELMFDLEATPVLQIKAFKSTNQKTDVSHYKATVSRLKTRMSLIINFFALKGEMKVEGFPDIKIHLNSIGPLKTANAQDEKKQGDLIVELLSSSIRDVVYPIDFSIYSTCPRLMGEEPEEMTPLDYSAYGQYDTYRSYQDDSFGNSASASPRKLLVKIIKAEGLLQCSQPFCVAEMDEPAQKHQSACKMGPNPYWDDTFLFDLSNSSTELLFEVYDSVAVGNVNAVEDDDDDVNAVLNVDPVLLVDQSANVDGGGTDAVTPSKPSSSLDVVVESADKIVALHDDNTTPTNNSNDPPPKCVVDELPNLDKQPTNGSVPDGVAVVAASAAQDDEPQVAGDAVEPEKAAESDVVDSAGPVVKTKNKCGFQKFLGLGLVGIDELSNGPASTQVLELQPRPYETENISGTLTVEFVFIDGPPAPAPRRQHMQQSFRAGEDALSTSTPKSTLAGHLTAQGIGTGKQLQIASAPTSPAKSGLTSSVSFADRNQRFQAANTNRLNNSFLKPPSVSDYGLNGTRQQSESTPVSPALSSASQQSYTGQLSASAPESISKLEKKPRNIFGTLRNKLTLSKKSKSMDCPEYGGPTYPGQIHSASSTLSRGSSMDQRSNIFPNIKNLSRKSSISESSAVSGISNASGRTYVHEESTLLLETTENNVVRHYLVPIEVAVRQKSWKRKGTKLHVYNDHTFIAKHIRGGILCHVCHRSILRRPGKQGYECRDCLIQCHKPCHVRAPQACPNPKILSMQLASLPVLNE</sequence>
<dbReference type="GO" id="GO:0016301">
    <property type="term" value="F:kinase activity"/>
    <property type="evidence" value="ECO:0007669"/>
    <property type="project" value="UniProtKB-KW"/>
</dbReference>
<dbReference type="InterPro" id="IPR000008">
    <property type="entry name" value="C2_dom"/>
</dbReference>
<dbReference type="PROSITE" id="PS50004">
    <property type="entry name" value="C2"/>
    <property type="match status" value="1"/>
</dbReference>
<dbReference type="SMART" id="SM00239">
    <property type="entry name" value="C2"/>
    <property type="match status" value="1"/>
</dbReference>
<dbReference type="PROSITE" id="PS50081">
    <property type="entry name" value="ZF_DAG_PE_2"/>
    <property type="match status" value="1"/>
</dbReference>
<evidence type="ECO:0000256" key="1">
    <source>
        <dbReference type="ARBA" id="ARBA00022723"/>
    </source>
</evidence>
<dbReference type="Gene3D" id="3.30.60.20">
    <property type="match status" value="1"/>
</dbReference>
<dbReference type="InterPro" id="IPR002219">
    <property type="entry name" value="PKC_DAG/PE"/>
</dbReference>
<dbReference type="InterPro" id="IPR046349">
    <property type="entry name" value="C1-like_sf"/>
</dbReference>
<reference evidence="7" key="1">
    <citation type="submission" date="2017-01" db="EMBL/GenBank/DDBJ databases">
        <title>A deep insight into the sialotranscriptome of adult male and female Cluex tarsalis mosquitoes.</title>
        <authorList>
            <person name="Ribeiro J.M."/>
            <person name="Moreira F."/>
            <person name="Bernard K.A."/>
            <person name="Calvo E."/>
        </authorList>
    </citation>
    <scope>NUCLEOTIDE SEQUENCE</scope>
    <source>
        <strain evidence="7">Kern County</strain>
        <tissue evidence="7">Salivary glands</tissue>
    </source>
</reference>
<organism evidence="7">
    <name type="scientific">Culex tarsalis</name>
    <name type="common">Encephalitis mosquito</name>
    <dbReference type="NCBI Taxonomy" id="7177"/>
    <lineage>
        <taxon>Eukaryota</taxon>
        <taxon>Metazoa</taxon>
        <taxon>Ecdysozoa</taxon>
        <taxon>Arthropoda</taxon>
        <taxon>Hexapoda</taxon>
        <taxon>Insecta</taxon>
        <taxon>Pterygota</taxon>
        <taxon>Neoptera</taxon>
        <taxon>Endopterygota</taxon>
        <taxon>Diptera</taxon>
        <taxon>Nematocera</taxon>
        <taxon>Culicoidea</taxon>
        <taxon>Culicidae</taxon>
        <taxon>Culicinae</taxon>
        <taxon>Culicini</taxon>
        <taxon>Culex</taxon>
        <taxon>Culex</taxon>
    </lineage>
</organism>
<dbReference type="SUPFAM" id="SSF57889">
    <property type="entry name" value="Cysteine-rich domain"/>
    <property type="match status" value="1"/>
</dbReference>
<evidence type="ECO:0000256" key="2">
    <source>
        <dbReference type="ARBA" id="ARBA00022833"/>
    </source>
</evidence>
<feature type="compositionally biased region" description="Polar residues" evidence="3">
    <location>
        <begin position="837"/>
        <end position="850"/>
    </location>
</feature>
<feature type="region of interest" description="Disordered" evidence="3">
    <location>
        <begin position="740"/>
        <end position="794"/>
    </location>
</feature>
<dbReference type="PROSITE" id="PS00479">
    <property type="entry name" value="ZF_DAG_PE_1"/>
    <property type="match status" value="1"/>
</dbReference>
<keyword evidence="4" id="KW-1133">Transmembrane helix</keyword>
<dbReference type="SUPFAM" id="SSF49562">
    <property type="entry name" value="C2 domain (Calcium/lipid-binding domain, CaLB)"/>
    <property type="match status" value="1"/>
</dbReference>
<feature type="transmembrane region" description="Helical" evidence="4">
    <location>
        <begin position="12"/>
        <end position="36"/>
    </location>
</feature>
<feature type="region of interest" description="Disordered" evidence="3">
    <location>
        <begin position="831"/>
        <end position="850"/>
    </location>
</feature>
<dbReference type="InterPro" id="IPR039934">
    <property type="entry name" value="C2CD2/C2CD2L"/>
</dbReference>
<dbReference type="PANTHER" id="PTHR21119:SF5">
    <property type="entry name" value="C2 DOMAIN-CONTAINING PROTEIN"/>
    <property type="match status" value="1"/>
</dbReference>
<dbReference type="PANTHER" id="PTHR21119">
    <property type="entry name" value="C2 DOMAIN-CONTAINING PROTEIN"/>
    <property type="match status" value="1"/>
</dbReference>
<dbReference type="GO" id="GO:0046872">
    <property type="term" value="F:metal ion binding"/>
    <property type="evidence" value="ECO:0007669"/>
    <property type="project" value="UniProtKB-KW"/>
</dbReference>